<feature type="transmembrane region" description="Helical" evidence="1">
    <location>
        <begin position="43"/>
        <end position="63"/>
    </location>
</feature>
<feature type="transmembrane region" description="Helical" evidence="1">
    <location>
        <begin position="184"/>
        <end position="203"/>
    </location>
</feature>
<dbReference type="EMBL" id="FNRY01000001">
    <property type="protein sequence ID" value="SEB48899.1"/>
    <property type="molecule type" value="Genomic_DNA"/>
</dbReference>
<protein>
    <recommendedName>
        <fullName evidence="2">CAAX prenyl protease 2/Lysostaphin resistance protein A-like domain-containing protein</fullName>
    </recommendedName>
</protein>
<evidence type="ECO:0000259" key="2">
    <source>
        <dbReference type="Pfam" id="PF02517"/>
    </source>
</evidence>
<keyword evidence="1" id="KW-0812">Transmembrane</keyword>
<feature type="transmembrane region" description="Helical" evidence="1">
    <location>
        <begin position="72"/>
        <end position="91"/>
    </location>
</feature>
<feature type="transmembrane region" description="Helical" evidence="1">
    <location>
        <begin position="159"/>
        <end position="177"/>
    </location>
</feature>
<dbReference type="AlphaFoldDB" id="A0A1H4JRF8"/>
<feature type="transmembrane region" description="Helical" evidence="1">
    <location>
        <begin position="209"/>
        <end position="230"/>
    </location>
</feature>
<dbReference type="Pfam" id="PF02517">
    <property type="entry name" value="Rce1-like"/>
    <property type="match status" value="1"/>
</dbReference>
<dbReference type="OrthoDB" id="2222521at2"/>
<keyword evidence="4" id="KW-1185">Reference proteome</keyword>
<sequence>MPTSLSRPRPGMMALLLFAVSLVLPLAIGGILAVAAPGMDSLILRLIAVLVGVVLALTTAVAVDRRLLRETWAAPVLLIVPLVVALAPFVTGLRAEQAATAGILVIGYLATGVYEEFWFRGLMLRALRDWTPLRAALVSSGLFGLAHLANIAFGANIAVTLAQVVGAACFGVGFAALRLRGAGLWQLALLHALTDIGLALTNVGGGAKWGIMVGGDVALLIFGLLALRGLGRDGERDPRPIEVRPTVLD</sequence>
<evidence type="ECO:0000313" key="4">
    <source>
        <dbReference type="Proteomes" id="UP000199183"/>
    </source>
</evidence>
<organism evidence="3 4">
    <name type="scientific">Paramicrobacterium humi</name>
    <dbReference type="NCBI Taxonomy" id="640635"/>
    <lineage>
        <taxon>Bacteria</taxon>
        <taxon>Bacillati</taxon>
        <taxon>Actinomycetota</taxon>
        <taxon>Actinomycetes</taxon>
        <taxon>Micrococcales</taxon>
        <taxon>Microbacteriaceae</taxon>
        <taxon>Paramicrobacterium</taxon>
    </lineage>
</organism>
<dbReference type="RefSeq" id="WP_091180234.1">
    <property type="nucleotide sequence ID" value="NZ_FNRY01000001.1"/>
</dbReference>
<feature type="domain" description="CAAX prenyl protease 2/Lysostaphin resistance protein A-like" evidence="2">
    <location>
        <begin position="101"/>
        <end position="196"/>
    </location>
</feature>
<evidence type="ECO:0000256" key="1">
    <source>
        <dbReference type="SAM" id="Phobius"/>
    </source>
</evidence>
<evidence type="ECO:0000313" key="3">
    <source>
        <dbReference type="EMBL" id="SEB48899.1"/>
    </source>
</evidence>
<dbReference type="GO" id="GO:0004175">
    <property type="term" value="F:endopeptidase activity"/>
    <property type="evidence" value="ECO:0007669"/>
    <property type="project" value="UniProtKB-ARBA"/>
</dbReference>
<proteinExistence type="predicted"/>
<dbReference type="GO" id="GO:0080120">
    <property type="term" value="P:CAAX-box protein maturation"/>
    <property type="evidence" value="ECO:0007669"/>
    <property type="project" value="UniProtKB-ARBA"/>
</dbReference>
<dbReference type="InterPro" id="IPR003675">
    <property type="entry name" value="Rce1/LyrA-like_dom"/>
</dbReference>
<reference evidence="3 4" key="1">
    <citation type="submission" date="2016-10" db="EMBL/GenBank/DDBJ databases">
        <authorList>
            <person name="de Groot N.N."/>
        </authorList>
    </citation>
    <scope>NUCLEOTIDE SEQUENCE [LARGE SCALE GENOMIC DNA]</scope>
    <source>
        <strain evidence="3 4">DSM 21799</strain>
    </source>
</reference>
<feature type="transmembrane region" description="Helical" evidence="1">
    <location>
        <begin position="97"/>
        <end position="114"/>
    </location>
</feature>
<keyword evidence="1" id="KW-0472">Membrane</keyword>
<name>A0A1H4JRF8_9MICO</name>
<keyword evidence="1" id="KW-1133">Transmembrane helix</keyword>
<gene>
    <name evidence="3" type="ORF">SAMN04489806_0830</name>
</gene>
<dbReference type="Proteomes" id="UP000199183">
    <property type="component" value="Unassembled WGS sequence"/>
</dbReference>
<accession>A0A1H4JRF8</accession>